<dbReference type="EMBL" id="JAWXYG010000010">
    <property type="protein sequence ID" value="KAK4261004.1"/>
    <property type="molecule type" value="Genomic_DNA"/>
</dbReference>
<dbReference type="AlphaFoldDB" id="A0AAE1JX72"/>
<reference evidence="1" key="1">
    <citation type="submission" date="2023-10" db="EMBL/GenBank/DDBJ databases">
        <title>Chromosome-level genome of the transformable northern wattle, Acacia crassicarpa.</title>
        <authorList>
            <person name="Massaro I."/>
            <person name="Sinha N.R."/>
            <person name="Poethig S."/>
            <person name="Leichty A.R."/>
        </authorList>
    </citation>
    <scope>NUCLEOTIDE SEQUENCE</scope>
    <source>
        <strain evidence="1">Acra3RX</strain>
        <tissue evidence="1">Leaf</tissue>
    </source>
</reference>
<evidence type="ECO:0000313" key="1">
    <source>
        <dbReference type="EMBL" id="KAK4261004.1"/>
    </source>
</evidence>
<proteinExistence type="predicted"/>
<sequence>MVRGGRRCSETLFFFLGPRSSLCSFLLPLSPPTSVVLRHDPEFQKFRRTEAWSRTQKLGEVLAFPFHDSAAIPNLASIMWLPLFLQVGYTLMKHLPEVILSTQDLGSCSASMQ</sequence>
<protein>
    <submittedName>
        <fullName evidence="1">Uncharacterized protein</fullName>
    </submittedName>
</protein>
<accession>A0AAE1JX72</accession>
<gene>
    <name evidence="1" type="ORF">QN277_004060</name>
</gene>
<comment type="caution">
    <text evidence="1">The sequence shown here is derived from an EMBL/GenBank/DDBJ whole genome shotgun (WGS) entry which is preliminary data.</text>
</comment>
<organism evidence="1 2">
    <name type="scientific">Acacia crassicarpa</name>
    <name type="common">northern wattle</name>
    <dbReference type="NCBI Taxonomy" id="499986"/>
    <lineage>
        <taxon>Eukaryota</taxon>
        <taxon>Viridiplantae</taxon>
        <taxon>Streptophyta</taxon>
        <taxon>Embryophyta</taxon>
        <taxon>Tracheophyta</taxon>
        <taxon>Spermatophyta</taxon>
        <taxon>Magnoliopsida</taxon>
        <taxon>eudicotyledons</taxon>
        <taxon>Gunneridae</taxon>
        <taxon>Pentapetalae</taxon>
        <taxon>rosids</taxon>
        <taxon>fabids</taxon>
        <taxon>Fabales</taxon>
        <taxon>Fabaceae</taxon>
        <taxon>Caesalpinioideae</taxon>
        <taxon>mimosoid clade</taxon>
        <taxon>Acacieae</taxon>
        <taxon>Acacia</taxon>
    </lineage>
</organism>
<dbReference type="Proteomes" id="UP001293593">
    <property type="component" value="Unassembled WGS sequence"/>
</dbReference>
<keyword evidence="2" id="KW-1185">Reference proteome</keyword>
<evidence type="ECO:0000313" key="2">
    <source>
        <dbReference type="Proteomes" id="UP001293593"/>
    </source>
</evidence>
<name>A0AAE1JX72_9FABA</name>